<keyword evidence="3" id="KW-1185">Reference proteome</keyword>
<dbReference type="EMBL" id="JAWJEJ010000001">
    <property type="protein sequence ID" value="MDV3456436.1"/>
    <property type="molecule type" value="Genomic_DNA"/>
</dbReference>
<name>A0ABU3Y4W8_9SPHN</name>
<keyword evidence="1" id="KW-0472">Membrane</keyword>
<comment type="caution">
    <text evidence="2">The sequence shown here is derived from an EMBL/GenBank/DDBJ whole genome shotgun (WGS) entry which is preliminary data.</text>
</comment>
<proteinExistence type="predicted"/>
<evidence type="ECO:0000313" key="3">
    <source>
        <dbReference type="Proteomes" id="UP001273531"/>
    </source>
</evidence>
<feature type="transmembrane region" description="Helical" evidence="1">
    <location>
        <begin position="20"/>
        <end position="42"/>
    </location>
</feature>
<reference evidence="2 3" key="1">
    <citation type="submission" date="2023-10" db="EMBL/GenBank/DDBJ databases">
        <title>Sphingomonas sp. HF-S4 16S ribosomal RNA gene Genome sequencing and assembly.</title>
        <authorList>
            <person name="Lee H."/>
        </authorList>
    </citation>
    <scope>NUCLEOTIDE SEQUENCE [LARGE SCALE GENOMIC DNA]</scope>
    <source>
        <strain evidence="2 3">HF-S4</strain>
    </source>
</reference>
<keyword evidence="1" id="KW-1133">Transmembrane helix</keyword>
<protein>
    <submittedName>
        <fullName evidence="2">Uncharacterized protein</fullName>
    </submittedName>
</protein>
<gene>
    <name evidence="2" type="ORF">RZN05_05530</name>
</gene>
<accession>A0ABU3Y4W8</accession>
<evidence type="ECO:0000256" key="1">
    <source>
        <dbReference type="SAM" id="Phobius"/>
    </source>
</evidence>
<organism evidence="2 3">
    <name type="scientific">Sphingomonas agrestis</name>
    <dbReference type="NCBI Taxonomy" id="3080540"/>
    <lineage>
        <taxon>Bacteria</taxon>
        <taxon>Pseudomonadati</taxon>
        <taxon>Pseudomonadota</taxon>
        <taxon>Alphaproteobacteria</taxon>
        <taxon>Sphingomonadales</taxon>
        <taxon>Sphingomonadaceae</taxon>
        <taxon>Sphingomonas</taxon>
    </lineage>
</organism>
<keyword evidence="1" id="KW-0812">Transmembrane</keyword>
<evidence type="ECO:0000313" key="2">
    <source>
        <dbReference type="EMBL" id="MDV3456436.1"/>
    </source>
</evidence>
<dbReference type="RefSeq" id="WP_317225619.1">
    <property type="nucleotide sequence ID" value="NZ_JAWJEJ010000001.1"/>
</dbReference>
<dbReference type="Proteomes" id="UP001273531">
    <property type="component" value="Unassembled WGS sequence"/>
</dbReference>
<sequence>MPAIAASRALAPQTSASTDSAARVAVSLSILSWLTVVIALFWR</sequence>